<proteinExistence type="predicted"/>
<keyword evidence="1" id="KW-0732">Signal</keyword>
<feature type="signal peptide" evidence="1">
    <location>
        <begin position="1"/>
        <end position="19"/>
    </location>
</feature>
<dbReference type="Gene3D" id="2.30.30.240">
    <property type="entry name" value="PRC-barrel domain"/>
    <property type="match status" value="1"/>
</dbReference>
<organism evidence="2 3">
    <name type="scientific">Maricaulis maris</name>
    <dbReference type="NCBI Taxonomy" id="74318"/>
    <lineage>
        <taxon>Bacteria</taxon>
        <taxon>Pseudomonadati</taxon>
        <taxon>Pseudomonadota</taxon>
        <taxon>Alphaproteobacteria</taxon>
        <taxon>Maricaulales</taxon>
        <taxon>Maricaulaceae</taxon>
        <taxon>Maricaulis</taxon>
    </lineage>
</organism>
<evidence type="ECO:0000313" key="3">
    <source>
        <dbReference type="Proteomes" id="UP000273675"/>
    </source>
</evidence>
<sequence length="129" mass="13521">MKTLTLALAALLTTPAVLADDSQPANMEMPAPDHALIEADVFGETGTMLGQVSQVELAEDGTVAALIVETSGATDAEIRQVRIIADDFRLDDLELGWRVSANFTAEEFAALPDFVPAGDDANAETGSDS</sequence>
<protein>
    <recommendedName>
        <fullName evidence="4">PRC-barrel domain protein</fullName>
    </recommendedName>
</protein>
<comment type="caution">
    <text evidence="2">The sequence shown here is derived from an EMBL/GenBank/DDBJ whole genome shotgun (WGS) entry which is preliminary data.</text>
</comment>
<dbReference type="EMBL" id="RBIM01000006">
    <property type="protein sequence ID" value="RKQ95478.1"/>
    <property type="molecule type" value="Genomic_DNA"/>
</dbReference>
<evidence type="ECO:0000256" key="1">
    <source>
        <dbReference type="SAM" id="SignalP"/>
    </source>
</evidence>
<dbReference type="InterPro" id="IPR011033">
    <property type="entry name" value="PRC_barrel-like_sf"/>
</dbReference>
<name>A0A495D1R7_9PROT</name>
<dbReference type="AlphaFoldDB" id="A0A495D1R7"/>
<feature type="chain" id="PRO_5019817359" description="PRC-barrel domain protein" evidence="1">
    <location>
        <begin position="20"/>
        <end position="129"/>
    </location>
</feature>
<gene>
    <name evidence="2" type="ORF">C7435_2581</name>
</gene>
<dbReference type="RefSeq" id="WP_147422698.1">
    <property type="nucleotide sequence ID" value="NZ_RBIM01000006.1"/>
</dbReference>
<evidence type="ECO:0000313" key="2">
    <source>
        <dbReference type="EMBL" id="RKQ95478.1"/>
    </source>
</evidence>
<accession>A0A495D1R7</accession>
<dbReference type="Proteomes" id="UP000273675">
    <property type="component" value="Unassembled WGS sequence"/>
</dbReference>
<evidence type="ECO:0008006" key="4">
    <source>
        <dbReference type="Google" id="ProtNLM"/>
    </source>
</evidence>
<dbReference type="SUPFAM" id="SSF50346">
    <property type="entry name" value="PRC-barrel domain"/>
    <property type="match status" value="1"/>
</dbReference>
<reference evidence="2 3" key="1">
    <citation type="submission" date="2018-10" db="EMBL/GenBank/DDBJ databases">
        <title>Genomic Encyclopedia of Type Strains, Phase IV (KMG-IV): sequencing the most valuable type-strain genomes for metagenomic binning, comparative biology and taxonomic classification.</title>
        <authorList>
            <person name="Goeker M."/>
        </authorList>
    </citation>
    <scope>NUCLEOTIDE SEQUENCE [LARGE SCALE GENOMIC DNA]</scope>
    <source>
        <strain evidence="2 3">DSM 4734</strain>
    </source>
</reference>